<dbReference type="PROSITE" id="PS50157">
    <property type="entry name" value="ZINC_FINGER_C2H2_2"/>
    <property type="match status" value="1"/>
</dbReference>
<dbReference type="GO" id="GO:0008270">
    <property type="term" value="F:zinc ion binding"/>
    <property type="evidence" value="ECO:0007669"/>
    <property type="project" value="UniProtKB-KW"/>
</dbReference>
<keyword evidence="1" id="KW-0217">Developmental protein</keyword>
<dbReference type="PROSITE" id="PS50097">
    <property type="entry name" value="BTB"/>
    <property type="match status" value="1"/>
</dbReference>
<proteinExistence type="predicted"/>
<evidence type="ECO:0000256" key="2">
    <source>
        <dbReference type="ARBA" id="ARBA00022782"/>
    </source>
</evidence>
<keyword evidence="3" id="KW-0524">Neurogenesis</keyword>
<evidence type="ECO:0000259" key="8">
    <source>
        <dbReference type="PROSITE" id="PS50157"/>
    </source>
</evidence>
<keyword evidence="4" id="KW-0539">Nucleus</keyword>
<evidence type="ECO:0000256" key="5">
    <source>
        <dbReference type="ARBA" id="ARBA00037382"/>
    </source>
</evidence>
<dbReference type="EMBL" id="CAXKWB010014433">
    <property type="protein sequence ID" value="CAL4110640.1"/>
    <property type="molecule type" value="Genomic_DNA"/>
</dbReference>
<dbReference type="Proteomes" id="UP001497623">
    <property type="component" value="Unassembled WGS sequence"/>
</dbReference>
<dbReference type="GO" id="GO:0006357">
    <property type="term" value="P:regulation of transcription by RNA polymerase II"/>
    <property type="evidence" value="ECO:0007669"/>
    <property type="project" value="TreeGrafter"/>
</dbReference>
<dbReference type="AlphaFoldDB" id="A0AAV2R482"/>
<dbReference type="GO" id="GO:0048813">
    <property type="term" value="P:dendrite morphogenesis"/>
    <property type="evidence" value="ECO:0007669"/>
    <property type="project" value="UniProtKB-ARBA"/>
</dbReference>
<dbReference type="SUPFAM" id="SSF54695">
    <property type="entry name" value="POZ domain"/>
    <property type="match status" value="1"/>
</dbReference>
<dbReference type="Gene3D" id="3.30.160.60">
    <property type="entry name" value="Classic Zinc Finger"/>
    <property type="match status" value="1"/>
</dbReference>
<dbReference type="Pfam" id="PF00651">
    <property type="entry name" value="BTB"/>
    <property type="match status" value="1"/>
</dbReference>
<evidence type="ECO:0008006" key="11">
    <source>
        <dbReference type="Google" id="ProtNLM"/>
    </source>
</evidence>
<dbReference type="InterPro" id="IPR000210">
    <property type="entry name" value="BTB/POZ_dom"/>
</dbReference>
<dbReference type="GO" id="GO:0016199">
    <property type="term" value="P:axon midline choice point recognition"/>
    <property type="evidence" value="ECO:0007669"/>
    <property type="project" value="UniProtKB-ARBA"/>
</dbReference>
<keyword evidence="6" id="KW-0863">Zinc-finger</keyword>
<protein>
    <recommendedName>
        <fullName evidence="11">Broad-complex</fullName>
    </recommendedName>
</protein>
<keyword evidence="6" id="KW-0479">Metal-binding</keyword>
<dbReference type="GO" id="GO:0008406">
    <property type="term" value="P:gonad development"/>
    <property type="evidence" value="ECO:0007669"/>
    <property type="project" value="UniProtKB-ARBA"/>
</dbReference>
<evidence type="ECO:0000256" key="4">
    <source>
        <dbReference type="ARBA" id="ARBA00023242"/>
    </source>
</evidence>
<name>A0AAV2R482_MEGNR</name>
<evidence type="ECO:0000313" key="9">
    <source>
        <dbReference type="EMBL" id="CAL4110640.1"/>
    </source>
</evidence>
<organism evidence="9 10">
    <name type="scientific">Meganyctiphanes norvegica</name>
    <name type="common">Northern krill</name>
    <name type="synonym">Thysanopoda norvegica</name>
    <dbReference type="NCBI Taxonomy" id="48144"/>
    <lineage>
        <taxon>Eukaryota</taxon>
        <taxon>Metazoa</taxon>
        <taxon>Ecdysozoa</taxon>
        <taxon>Arthropoda</taxon>
        <taxon>Crustacea</taxon>
        <taxon>Multicrustacea</taxon>
        <taxon>Malacostraca</taxon>
        <taxon>Eumalacostraca</taxon>
        <taxon>Eucarida</taxon>
        <taxon>Euphausiacea</taxon>
        <taxon>Euphausiidae</taxon>
        <taxon>Meganyctiphanes</taxon>
    </lineage>
</organism>
<dbReference type="SMART" id="SM00355">
    <property type="entry name" value="ZnF_C2H2"/>
    <property type="match status" value="2"/>
</dbReference>
<evidence type="ECO:0000256" key="1">
    <source>
        <dbReference type="ARBA" id="ARBA00022473"/>
    </source>
</evidence>
<dbReference type="InterPro" id="IPR013087">
    <property type="entry name" value="Znf_C2H2_type"/>
</dbReference>
<keyword evidence="6" id="KW-0862">Zinc</keyword>
<sequence length="370" mass="41520">MGTHQHLCLRWNDFHSNISTAFVSLRDDEEFVDITLACEGKQVKAHQMVLSACSPYFKNILKGNPCQHPIVFLKDVTFANLKSILDFMYRGEVDVPQTDLAIFLKIAEELKVKGLAKDKKRNESESYIEASSPLSTRNPPDLGLVPLREEIINTPDTHISEFPLRKRLRIDPGEPSHSTEKSNEMVQGENWQCSFKNESLDLTDENAGLLVHSNTNSIKQEADDNSDEGEIVPFESETINQNQSAMQQLQKPFDSFSPGMGQIPHGSNFMPIPRAFLPQGVHGLGTRVLSHGAASLDATQEGDGRLECPHCGKLYSKLSLQQHIEDIHTVHLSTYECNVCHGHYKTQNSLKVHYSRSHRKKRIAIPLGSI</sequence>
<feature type="domain" description="BTB" evidence="7">
    <location>
        <begin position="32"/>
        <end position="97"/>
    </location>
</feature>
<dbReference type="GO" id="GO:0045467">
    <property type="term" value="P:R7 cell development"/>
    <property type="evidence" value="ECO:0007669"/>
    <property type="project" value="UniProtKB-ARBA"/>
</dbReference>
<reference evidence="9 10" key="1">
    <citation type="submission" date="2024-05" db="EMBL/GenBank/DDBJ databases">
        <authorList>
            <person name="Wallberg A."/>
        </authorList>
    </citation>
    <scope>NUCLEOTIDE SEQUENCE [LARGE SCALE GENOMIC DNA]</scope>
</reference>
<dbReference type="GO" id="GO:0045476">
    <property type="term" value="P:nurse cell apoptotic process"/>
    <property type="evidence" value="ECO:0007669"/>
    <property type="project" value="UniProtKB-ARBA"/>
</dbReference>
<evidence type="ECO:0000256" key="3">
    <source>
        <dbReference type="ARBA" id="ARBA00022902"/>
    </source>
</evidence>
<evidence type="ECO:0000256" key="6">
    <source>
        <dbReference type="PROSITE-ProRule" id="PRU00042"/>
    </source>
</evidence>
<evidence type="ECO:0000259" key="7">
    <source>
        <dbReference type="PROSITE" id="PS50097"/>
    </source>
</evidence>
<dbReference type="GO" id="GO:0007464">
    <property type="term" value="P:R3/R4 cell fate commitment"/>
    <property type="evidence" value="ECO:0007669"/>
    <property type="project" value="UniProtKB-ARBA"/>
</dbReference>
<evidence type="ECO:0000313" key="10">
    <source>
        <dbReference type="Proteomes" id="UP001497623"/>
    </source>
</evidence>
<keyword evidence="10" id="KW-1185">Reference proteome</keyword>
<dbReference type="GO" id="GO:0035167">
    <property type="term" value="P:larval lymph gland hemopoiesis"/>
    <property type="evidence" value="ECO:0007669"/>
    <property type="project" value="UniProtKB-ARBA"/>
</dbReference>
<feature type="domain" description="C2H2-type" evidence="8">
    <location>
        <begin position="335"/>
        <end position="363"/>
    </location>
</feature>
<dbReference type="PANTHER" id="PTHR23110:SF111">
    <property type="entry name" value="LONGITUDINALS LACKING PROTEIN, ISOFORMS F_I_K_T"/>
    <property type="match status" value="1"/>
</dbReference>
<dbReference type="Gene3D" id="3.30.710.10">
    <property type="entry name" value="Potassium Channel Kv1.1, Chain A"/>
    <property type="match status" value="1"/>
</dbReference>
<keyword evidence="2" id="KW-0221">Differentiation</keyword>
<accession>A0AAV2R482</accession>
<dbReference type="GO" id="GO:0005634">
    <property type="term" value="C:nucleus"/>
    <property type="evidence" value="ECO:0007669"/>
    <property type="project" value="UniProtKB-ARBA"/>
</dbReference>
<dbReference type="InterPro" id="IPR011333">
    <property type="entry name" value="SKP1/BTB/POZ_sf"/>
</dbReference>
<comment type="function">
    <text evidence="5">Putative transcription factor required for axon growth and guidance in the central and peripheral nervous systems. Repels CNS axons away from the midline by promoting the expression of the midline repellent sli and its receptor robo.</text>
</comment>
<dbReference type="InterPro" id="IPR051095">
    <property type="entry name" value="Dros_DevTransReg"/>
</dbReference>
<dbReference type="PROSITE" id="PS00028">
    <property type="entry name" value="ZINC_FINGER_C2H2_1"/>
    <property type="match status" value="1"/>
</dbReference>
<dbReference type="SMART" id="SM00225">
    <property type="entry name" value="BTB"/>
    <property type="match status" value="1"/>
</dbReference>
<dbReference type="CDD" id="cd18315">
    <property type="entry name" value="BTB_POZ_BAB-like"/>
    <property type="match status" value="1"/>
</dbReference>
<dbReference type="GO" id="GO:0007526">
    <property type="term" value="P:larval somatic muscle development"/>
    <property type="evidence" value="ECO:0007669"/>
    <property type="project" value="UniProtKB-ARBA"/>
</dbReference>
<dbReference type="PANTHER" id="PTHR23110">
    <property type="entry name" value="BTB DOMAIN TRANSCRIPTION FACTOR"/>
    <property type="match status" value="1"/>
</dbReference>
<comment type="caution">
    <text evidence="9">The sequence shown here is derived from an EMBL/GenBank/DDBJ whole genome shotgun (WGS) entry which is preliminary data.</text>
</comment>
<gene>
    <name evidence="9" type="ORF">MNOR_LOCUS19451</name>
</gene>